<comment type="catalytic activity">
    <reaction evidence="1">
        <text>a uridine in mRNA = a pseudouridine in mRNA</text>
        <dbReference type="Rhea" id="RHEA:56644"/>
        <dbReference type="Rhea" id="RHEA-COMP:14658"/>
        <dbReference type="Rhea" id="RHEA-COMP:14659"/>
        <dbReference type="ChEBI" id="CHEBI:65314"/>
        <dbReference type="ChEBI" id="CHEBI:65315"/>
    </reaction>
</comment>
<feature type="domain" description="Pseudouridine synthase RsuA/RluA-like" evidence="9">
    <location>
        <begin position="423"/>
        <end position="576"/>
    </location>
</feature>
<gene>
    <name evidence="10" type="primary">Rpusd4</name>
    <name evidence="10" type="ORF">TNIN_150111</name>
</gene>
<accession>A0A8X6XMG4</accession>
<name>A0A8X6XMG4_9ARAC</name>
<sequence length="662" mass="76330">MRFGTIRYDEHNKPNINRRVENSGAQHIFDTEEDKILTSSKRQSLFTKKSVEKFETSSKLGENSVSGNEKIKPESFSYIDKFHFHDKYVDKDCIDYNSEHSSSVPTDDKSNFIDECYFSNNVTKGNISRKVKTEIMVEEPSTPAEKNSSAFISDIEKSSFFDKIYFSNDFSKNNSKISDGESQGLIGISCKTLSKDVEYFGNQESNSESSEKDEVSLFDENYFGKDLSNDANLIIDKNFVEDAKLESGSLPEQSSIKIKNLAVGNFELNEFSSVTAKKVPEMKNKFLFQNSEFFNADFQKNSKKMKLEVIQNNLNDHLEEKENHIDNKNVKLNKNMHNQNKKIQKEVNENEGSETAYDYVKNLRNAKKQSNLELVNGKFIPKTEKLDSKGFRILKHQVPSLMYYTRDEIIDLLVKNVLYCDDDVIVLNKPYNLVIHDSKTVKEASLSQYLDDLASELDRQTNKPKLFTVHRLDKETTGCLLLARNETSAHMLKSLFAQRKIIKTYWIVTIKVPNPLEGIIDIPISEGSINDKARMVLHPDLPKDIPYKNHSPGDFTPYKVFFKSWKSLKHQIRVHFGFGLSCPILGDHKYSYLDKLVPQKLQADLLQRLHVRQSKVRYIPMHIYARSVLIPQYKGGRNLFVMAPMPIHMSKNLQKLKFKKND</sequence>
<dbReference type="InterPro" id="IPR006224">
    <property type="entry name" value="PsdUridine_synth_RluA-like_CS"/>
</dbReference>
<comment type="similarity">
    <text evidence="3">Belongs to the pseudouridine synthase RluA family.</text>
</comment>
<dbReference type="GO" id="GO:0003723">
    <property type="term" value="F:RNA binding"/>
    <property type="evidence" value="ECO:0007669"/>
    <property type="project" value="InterPro"/>
</dbReference>
<keyword evidence="4" id="KW-0413">Isomerase</keyword>
<dbReference type="OrthoDB" id="418349at2759"/>
<dbReference type="GO" id="GO:0001522">
    <property type="term" value="P:pseudouridine synthesis"/>
    <property type="evidence" value="ECO:0007669"/>
    <property type="project" value="InterPro"/>
</dbReference>
<dbReference type="InterPro" id="IPR020103">
    <property type="entry name" value="PsdUridine_synth_cat_dom_sf"/>
</dbReference>
<dbReference type="Proteomes" id="UP000886998">
    <property type="component" value="Unassembled WGS sequence"/>
</dbReference>
<proteinExistence type="inferred from homology"/>
<dbReference type="Pfam" id="PF00849">
    <property type="entry name" value="PseudoU_synth_2"/>
    <property type="match status" value="1"/>
</dbReference>
<keyword evidence="8" id="KW-0175">Coiled coil</keyword>
<evidence type="ECO:0000256" key="5">
    <source>
        <dbReference type="ARBA" id="ARBA00036943"/>
    </source>
</evidence>
<dbReference type="PROSITE" id="PS01129">
    <property type="entry name" value="PSI_RLU"/>
    <property type="match status" value="1"/>
</dbReference>
<dbReference type="GO" id="GO:0009982">
    <property type="term" value="F:pseudouridine synthase activity"/>
    <property type="evidence" value="ECO:0007669"/>
    <property type="project" value="InterPro"/>
</dbReference>
<evidence type="ECO:0000256" key="1">
    <source>
        <dbReference type="ARBA" id="ARBA00001166"/>
    </source>
</evidence>
<organism evidence="10 11">
    <name type="scientific">Trichonephila inaurata madagascariensis</name>
    <dbReference type="NCBI Taxonomy" id="2747483"/>
    <lineage>
        <taxon>Eukaryota</taxon>
        <taxon>Metazoa</taxon>
        <taxon>Ecdysozoa</taxon>
        <taxon>Arthropoda</taxon>
        <taxon>Chelicerata</taxon>
        <taxon>Arachnida</taxon>
        <taxon>Araneae</taxon>
        <taxon>Araneomorphae</taxon>
        <taxon>Entelegynae</taxon>
        <taxon>Araneoidea</taxon>
        <taxon>Nephilidae</taxon>
        <taxon>Trichonephila</taxon>
        <taxon>Trichonephila inaurata</taxon>
    </lineage>
</organism>
<keyword evidence="11" id="KW-1185">Reference proteome</keyword>
<evidence type="ECO:0000256" key="4">
    <source>
        <dbReference type="ARBA" id="ARBA00023235"/>
    </source>
</evidence>
<dbReference type="Gene3D" id="3.30.2350.10">
    <property type="entry name" value="Pseudouridine synthase"/>
    <property type="match status" value="1"/>
</dbReference>
<dbReference type="InterPro" id="IPR006145">
    <property type="entry name" value="PsdUridine_synth_RsuA/RluA"/>
</dbReference>
<dbReference type="EMBL" id="BMAV01011095">
    <property type="protein sequence ID" value="GFY56677.1"/>
    <property type="molecule type" value="Genomic_DNA"/>
</dbReference>
<protein>
    <recommendedName>
        <fullName evidence="6">Pseudouridylate synthase RPUSD4, mitochondrial</fullName>
    </recommendedName>
    <alternativeName>
        <fullName evidence="7">RNA pseudouridylate synthase domain-containing protein 4</fullName>
    </alternativeName>
</protein>
<reference evidence="10" key="1">
    <citation type="submission" date="2020-08" db="EMBL/GenBank/DDBJ databases">
        <title>Multicomponent nature underlies the extraordinary mechanical properties of spider dragline silk.</title>
        <authorList>
            <person name="Kono N."/>
            <person name="Nakamura H."/>
            <person name="Mori M."/>
            <person name="Yoshida Y."/>
            <person name="Ohtoshi R."/>
            <person name="Malay A.D."/>
            <person name="Moran D.A.P."/>
            <person name="Tomita M."/>
            <person name="Numata K."/>
            <person name="Arakawa K."/>
        </authorList>
    </citation>
    <scope>NUCLEOTIDE SEQUENCE</scope>
</reference>
<evidence type="ECO:0000256" key="2">
    <source>
        <dbReference type="ARBA" id="ARBA00001896"/>
    </source>
</evidence>
<comment type="catalytic activity">
    <reaction evidence="5">
        <text>a uridine in tRNA = a pseudouridine in tRNA</text>
        <dbReference type="Rhea" id="RHEA:54572"/>
        <dbReference type="Rhea" id="RHEA-COMP:13339"/>
        <dbReference type="Rhea" id="RHEA-COMP:13934"/>
        <dbReference type="ChEBI" id="CHEBI:65314"/>
        <dbReference type="ChEBI" id="CHEBI:65315"/>
    </reaction>
</comment>
<feature type="coiled-coil region" evidence="8">
    <location>
        <begin position="300"/>
        <end position="349"/>
    </location>
</feature>
<dbReference type="PANTHER" id="PTHR21600">
    <property type="entry name" value="MITOCHONDRIAL RNA PSEUDOURIDINE SYNTHASE"/>
    <property type="match status" value="1"/>
</dbReference>
<dbReference type="PANTHER" id="PTHR21600:SF83">
    <property type="entry name" value="PSEUDOURIDYLATE SYNTHASE RPUSD4, MITOCHONDRIAL"/>
    <property type="match status" value="1"/>
</dbReference>
<comment type="catalytic activity">
    <reaction evidence="2">
        <text>uridine in 5S rRNA = pseudouridine in 5S rRNA</text>
        <dbReference type="Rhea" id="RHEA:47036"/>
        <dbReference type="Rhea" id="RHEA-COMP:11730"/>
        <dbReference type="Rhea" id="RHEA-COMP:11731"/>
        <dbReference type="ChEBI" id="CHEBI:65314"/>
        <dbReference type="ChEBI" id="CHEBI:65315"/>
    </reaction>
</comment>
<evidence type="ECO:0000256" key="7">
    <source>
        <dbReference type="ARBA" id="ARBA00041563"/>
    </source>
</evidence>
<evidence type="ECO:0000313" key="10">
    <source>
        <dbReference type="EMBL" id="GFY56677.1"/>
    </source>
</evidence>
<dbReference type="AlphaFoldDB" id="A0A8X6XMG4"/>
<evidence type="ECO:0000256" key="6">
    <source>
        <dbReference type="ARBA" id="ARBA00039953"/>
    </source>
</evidence>
<dbReference type="SUPFAM" id="SSF55120">
    <property type="entry name" value="Pseudouridine synthase"/>
    <property type="match status" value="1"/>
</dbReference>
<evidence type="ECO:0000256" key="8">
    <source>
        <dbReference type="SAM" id="Coils"/>
    </source>
</evidence>
<evidence type="ECO:0000256" key="3">
    <source>
        <dbReference type="ARBA" id="ARBA00010876"/>
    </source>
</evidence>
<comment type="caution">
    <text evidence="10">The sequence shown here is derived from an EMBL/GenBank/DDBJ whole genome shotgun (WGS) entry which is preliminary data.</text>
</comment>
<dbReference type="CDD" id="cd02869">
    <property type="entry name" value="PseudoU_synth_RluA_like"/>
    <property type="match status" value="1"/>
</dbReference>
<dbReference type="InterPro" id="IPR050188">
    <property type="entry name" value="RluA_PseudoU_synthase"/>
</dbReference>
<evidence type="ECO:0000313" key="11">
    <source>
        <dbReference type="Proteomes" id="UP000886998"/>
    </source>
</evidence>
<evidence type="ECO:0000259" key="9">
    <source>
        <dbReference type="Pfam" id="PF00849"/>
    </source>
</evidence>